<comment type="caution">
    <text evidence="12">The sequence shown here is derived from an EMBL/GenBank/DDBJ whole genome shotgun (WGS) entry which is preliminary data.</text>
</comment>
<keyword evidence="8" id="KW-0807">Transducer</keyword>
<dbReference type="GO" id="GO:0035025">
    <property type="term" value="P:positive regulation of Rho protein signal transduction"/>
    <property type="evidence" value="ECO:0007669"/>
    <property type="project" value="TreeGrafter"/>
</dbReference>
<feature type="transmembrane region" description="Helical" evidence="10">
    <location>
        <begin position="75"/>
        <end position="101"/>
    </location>
</feature>
<dbReference type="OrthoDB" id="6435638at2759"/>
<comment type="subcellular location">
    <subcellularLocation>
        <location evidence="1">Membrane</location>
        <topology evidence="1">Multi-pass membrane protein</topology>
    </subcellularLocation>
</comment>
<keyword evidence="5 10" id="KW-0472">Membrane</keyword>
<dbReference type="Gene3D" id="1.20.1070.10">
    <property type="entry name" value="Rhodopsin 7-helix transmembrane proteins"/>
    <property type="match status" value="1"/>
</dbReference>
<sequence length="525" mass="59684">MDSTENVASTIETSAELKQMNEDDVVLSFSSQVERVMYGVAIVIGLIAFIYTVRKLCRTHRHDMVFAARLFEYKISLTVADSLILFVYAPTQFIWLSTFWFYGGDCLCRLLKFLSTFGFHLTANIQVLVALDRLFLTAKMNRVTRIGRNYQYNTRISLAISWILALICALPQLFIFRVATSPMNTPQCITKWLEFRLAHQKQISYIREYDNFMQAYEDQSSNLFYPNGTFRYSALLSPPPVPELVLNATLDQINFLEDLYSIIHLSTICLLPYILELLCYSAILYILSVASKGDFISLKDLFIKFICCNRYKSSTNRSDNGKCESSQPTIESRTSGSQSAEWKNQSYLLSNSFRKVQLREEDPRPRSASFGSAPLPRQMSNSQSTASCLVSSQLSQAAQILPTKPPSSQTEPLVQRPSFLLRFIAGRVLRFSDERVPLRPRYASCAPTSTLDASTPVRPRWLSTVEAARRSARKKTVLMLSLNLLFWGPYACMAIISQITVFDNFTLFQYVSALVTFNSISNILL</sequence>
<keyword evidence="13" id="KW-1185">Reference proteome</keyword>
<dbReference type="PANTHER" id="PTHR24232:SF53">
    <property type="entry name" value="G-PROTEIN COUPLED RECEPTORS FAMILY 1 PROFILE DOMAIN-CONTAINING PROTEIN"/>
    <property type="match status" value="1"/>
</dbReference>
<evidence type="ECO:0000256" key="4">
    <source>
        <dbReference type="ARBA" id="ARBA00023040"/>
    </source>
</evidence>
<keyword evidence="3 10" id="KW-1133">Transmembrane helix</keyword>
<dbReference type="EMBL" id="LIAE01006480">
    <property type="protein sequence ID" value="PAV88972.1"/>
    <property type="molecule type" value="Genomic_DNA"/>
</dbReference>
<evidence type="ECO:0000256" key="3">
    <source>
        <dbReference type="ARBA" id="ARBA00022989"/>
    </source>
</evidence>
<dbReference type="SUPFAM" id="SSF81321">
    <property type="entry name" value="Family A G protein-coupled receptor-like"/>
    <property type="match status" value="1"/>
</dbReference>
<evidence type="ECO:0000313" key="12">
    <source>
        <dbReference type="EMBL" id="PAV88972.1"/>
    </source>
</evidence>
<feature type="transmembrane region" description="Helical" evidence="10">
    <location>
        <begin position="36"/>
        <end position="54"/>
    </location>
</feature>
<feature type="transmembrane region" description="Helical" evidence="10">
    <location>
        <begin position="156"/>
        <end position="176"/>
    </location>
</feature>
<feature type="transmembrane region" description="Helical" evidence="10">
    <location>
        <begin position="113"/>
        <end position="135"/>
    </location>
</feature>
<keyword evidence="2 10" id="KW-0812">Transmembrane</keyword>
<evidence type="ECO:0000256" key="2">
    <source>
        <dbReference type="ARBA" id="ARBA00022692"/>
    </source>
</evidence>
<feature type="region of interest" description="Disordered" evidence="9">
    <location>
        <begin position="357"/>
        <end position="380"/>
    </location>
</feature>
<dbReference type="Proteomes" id="UP000218231">
    <property type="component" value="Unassembled WGS sequence"/>
</dbReference>
<keyword evidence="6" id="KW-0675">Receptor</keyword>
<name>A0A2A2LRW6_9BILA</name>
<dbReference type="InterPro" id="IPR017452">
    <property type="entry name" value="GPCR_Rhodpsn_7TM"/>
</dbReference>
<dbReference type="PANTHER" id="PTHR24232">
    <property type="entry name" value="G-PROTEIN COUPLED RECEPTOR"/>
    <property type="match status" value="1"/>
</dbReference>
<feature type="domain" description="G-protein coupled receptors family 1 profile" evidence="11">
    <location>
        <begin position="45"/>
        <end position="525"/>
    </location>
</feature>
<feature type="transmembrane region" description="Helical" evidence="10">
    <location>
        <begin position="262"/>
        <end position="287"/>
    </location>
</feature>
<evidence type="ECO:0000259" key="11">
    <source>
        <dbReference type="PROSITE" id="PS50262"/>
    </source>
</evidence>
<keyword evidence="4" id="KW-0297">G-protein coupled receptor</keyword>
<dbReference type="GO" id="GO:0007200">
    <property type="term" value="P:phospholipase C-activating G protein-coupled receptor signaling pathway"/>
    <property type="evidence" value="ECO:0007669"/>
    <property type="project" value="TreeGrafter"/>
</dbReference>
<evidence type="ECO:0000256" key="1">
    <source>
        <dbReference type="ARBA" id="ARBA00004141"/>
    </source>
</evidence>
<feature type="transmembrane region" description="Helical" evidence="10">
    <location>
        <begin position="477"/>
        <end position="501"/>
    </location>
</feature>
<evidence type="ECO:0000256" key="6">
    <source>
        <dbReference type="ARBA" id="ARBA00023170"/>
    </source>
</evidence>
<proteinExistence type="predicted"/>
<reference evidence="12 13" key="1">
    <citation type="journal article" date="2017" name="Curr. Biol.">
        <title>Genome architecture and evolution of a unichromosomal asexual nematode.</title>
        <authorList>
            <person name="Fradin H."/>
            <person name="Zegar C."/>
            <person name="Gutwein M."/>
            <person name="Lucas J."/>
            <person name="Kovtun M."/>
            <person name="Corcoran D."/>
            <person name="Baugh L.R."/>
            <person name="Kiontke K."/>
            <person name="Gunsalus K."/>
            <person name="Fitch D.H."/>
            <person name="Piano F."/>
        </authorList>
    </citation>
    <scope>NUCLEOTIDE SEQUENCE [LARGE SCALE GENOMIC DNA]</scope>
    <source>
        <strain evidence="12">PF1309</strain>
    </source>
</reference>
<evidence type="ECO:0000256" key="8">
    <source>
        <dbReference type="ARBA" id="ARBA00023224"/>
    </source>
</evidence>
<evidence type="ECO:0000256" key="5">
    <source>
        <dbReference type="ARBA" id="ARBA00023136"/>
    </source>
</evidence>
<protein>
    <recommendedName>
        <fullName evidence="11">G-protein coupled receptors family 1 profile domain-containing protein</fullName>
    </recommendedName>
</protein>
<dbReference type="STRING" id="2018661.A0A2A2LRW6"/>
<evidence type="ECO:0000256" key="7">
    <source>
        <dbReference type="ARBA" id="ARBA00023180"/>
    </source>
</evidence>
<accession>A0A2A2LRW6</accession>
<organism evidence="12 13">
    <name type="scientific">Diploscapter pachys</name>
    <dbReference type="NCBI Taxonomy" id="2018661"/>
    <lineage>
        <taxon>Eukaryota</taxon>
        <taxon>Metazoa</taxon>
        <taxon>Ecdysozoa</taxon>
        <taxon>Nematoda</taxon>
        <taxon>Chromadorea</taxon>
        <taxon>Rhabditida</taxon>
        <taxon>Rhabditina</taxon>
        <taxon>Rhabditomorpha</taxon>
        <taxon>Rhabditoidea</taxon>
        <taxon>Rhabditidae</taxon>
        <taxon>Diploscapter</taxon>
    </lineage>
</organism>
<dbReference type="InterPro" id="IPR000276">
    <property type="entry name" value="GPCR_Rhodpsn"/>
</dbReference>
<dbReference type="GO" id="GO:0005886">
    <property type="term" value="C:plasma membrane"/>
    <property type="evidence" value="ECO:0007669"/>
    <property type="project" value="TreeGrafter"/>
</dbReference>
<keyword evidence="7" id="KW-0325">Glycoprotein</keyword>
<gene>
    <name evidence="12" type="ORF">WR25_14931</name>
</gene>
<dbReference type="PROSITE" id="PS50262">
    <property type="entry name" value="G_PROTEIN_RECEP_F1_2"/>
    <property type="match status" value="1"/>
</dbReference>
<evidence type="ECO:0000313" key="13">
    <source>
        <dbReference type="Proteomes" id="UP000218231"/>
    </source>
</evidence>
<dbReference type="AlphaFoldDB" id="A0A2A2LRW6"/>
<evidence type="ECO:0000256" key="10">
    <source>
        <dbReference type="SAM" id="Phobius"/>
    </source>
</evidence>
<evidence type="ECO:0000256" key="9">
    <source>
        <dbReference type="SAM" id="MobiDB-lite"/>
    </source>
</evidence>
<dbReference type="GO" id="GO:0004930">
    <property type="term" value="F:G protein-coupled receptor activity"/>
    <property type="evidence" value="ECO:0007669"/>
    <property type="project" value="UniProtKB-KW"/>
</dbReference>
<dbReference type="PRINTS" id="PR00237">
    <property type="entry name" value="GPCRRHODOPSN"/>
</dbReference>
<feature type="region of interest" description="Disordered" evidence="9">
    <location>
        <begin position="314"/>
        <end position="338"/>
    </location>
</feature>